<dbReference type="CDD" id="cd22852">
    <property type="entry name" value="SMN_C"/>
    <property type="match status" value="1"/>
</dbReference>
<feature type="compositionally biased region" description="Pro residues" evidence="1">
    <location>
        <begin position="122"/>
        <end position="132"/>
    </location>
</feature>
<evidence type="ECO:0000313" key="3">
    <source>
        <dbReference type="Proteomes" id="UP000269793"/>
    </source>
</evidence>
<dbReference type="EMBL" id="CP033149">
    <property type="protein sequence ID" value="AYO42118.1"/>
    <property type="molecule type" value="Genomic_DNA"/>
</dbReference>
<reference evidence="2 3" key="1">
    <citation type="submission" date="2018-10" db="EMBL/GenBank/DDBJ databases">
        <title>Complete genome sequence of Malassezia restricta CBS 7877.</title>
        <authorList>
            <person name="Morand S.C."/>
            <person name="Bertignac M."/>
            <person name="Iltis A."/>
            <person name="Kolder I."/>
            <person name="Pirovano W."/>
            <person name="Jourdain R."/>
            <person name="Clavaud C."/>
        </authorList>
    </citation>
    <scope>NUCLEOTIDE SEQUENCE [LARGE SCALE GENOMIC DNA]</scope>
    <source>
        <strain evidence="2 3">CBS 7877</strain>
    </source>
</reference>
<keyword evidence="3" id="KW-1185">Reference proteome</keyword>
<dbReference type="OrthoDB" id="197400at2759"/>
<sequence length="184" mass="20519">MRSLVAYDDLPHTPQGLAQASHAKRRRCDAPYVGPHWDDTAPDLDDAVIASPHHEPSFFTSDAHVPMSSHAWTAEDVWDDTFLVDVWHAAEQEYRDFHARRTDALERDSLWHALPPVGASIVPPPPPLPEQPQPAEAESATPGWHEAQRIVRTTPNAIGGESFQNAAMAWYYAGYYTALYQAPT</sequence>
<dbReference type="AlphaFoldDB" id="A0A3G2S4V6"/>
<accession>A0A3G2S4V6</accession>
<dbReference type="Proteomes" id="UP000269793">
    <property type="component" value="Chromosome II"/>
</dbReference>
<feature type="compositionally biased region" description="Low complexity" evidence="1">
    <location>
        <begin position="133"/>
        <end position="142"/>
    </location>
</feature>
<proteinExistence type="predicted"/>
<protein>
    <recommendedName>
        <fullName evidence="4">Survival motor neuron Tudor domain-containing protein</fullName>
    </recommendedName>
</protein>
<evidence type="ECO:0008006" key="4">
    <source>
        <dbReference type="Google" id="ProtNLM"/>
    </source>
</evidence>
<name>A0A3G2S4V6_MALR7</name>
<dbReference type="VEuPathDB" id="FungiDB:DNF11_1168"/>
<dbReference type="InterPro" id="IPR047313">
    <property type="entry name" value="SMN_C"/>
</dbReference>
<organism evidence="2 3">
    <name type="scientific">Malassezia restricta (strain ATCC 96810 / NBRC 103918 / CBS 7877)</name>
    <name type="common">Seborrheic dermatitis infection agent</name>
    <dbReference type="NCBI Taxonomy" id="425264"/>
    <lineage>
        <taxon>Eukaryota</taxon>
        <taxon>Fungi</taxon>
        <taxon>Dikarya</taxon>
        <taxon>Basidiomycota</taxon>
        <taxon>Ustilaginomycotina</taxon>
        <taxon>Malasseziomycetes</taxon>
        <taxon>Malasseziales</taxon>
        <taxon>Malasseziaceae</taxon>
        <taxon>Malassezia</taxon>
    </lineage>
</organism>
<evidence type="ECO:0000256" key="1">
    <source>
        <dbReference type="SAM" id="MobiDB-lite"/>
    </source>
</evidence>
<feature type="region of interest" description="Disordered" evidence="1">
    <location>
        <begin position="121"/>
        <end position="143"/>
    </location>
</feature>
<gene>
    <name evidence="2" type="ORF">DNF11_1168</name>
</gene>
<evidence type="ECO:0000313" key="2">
    <source>
        <dbReference type="EMBL" id="AYO42118.1"/>
    </source>
</evidence>
<dbReference type="STRING" id="425264.A0A3G2S4V6"/>